<dbReference type="SUPFAM" id="SSF51197">
    <property type="entry name" value="Clavaminate synthase-like"/>
    <property type="match status" value="1"/>
</dbReference>
<organism evidence="7 8">
    <name type="scientific">Pseudonocardia thermophila</name>
    <dbReference type="NCBI Taxonomy" id="1848"/>
    <lineage>
        <taxon>Bacteria</taxon>
        <taxon>Bacillati</taxon>
        <taxon>Actinomycetota</taxon>
        <taxon>Actinomycetes</taxon>
        <taxon>Pseudonocardiales</taxon>
        <taxon>Pseudonocardiaceae</taxon>
        <taxon>Pseudonocardia</taxon>
    </lineage>
</organism>
<keyword evidence="4" id="KW-0045">Antibiotic biosynthesis</keyword>
<keyword evidence="7" id="KW-0223">Dioxygenase</keyword>
<dbReference type="Gene3D" id="3.60.130.10">
    <property type="entry name" value="Clavaminate synthase-like"/>
    <property type="match status" value="1"/>
</dbReference>
<feature type="domain" description="TauD/TfdA-like" evidence="6">
    <location>
        <begin position="68"/>
        <end position="348"/>
    </location>
</feature>
<dbReference type="STRING" id="1848.SAMN05443637_1337"/>
<keyword evidence="8" id="KW-1185">Reference proteome</keyword>
<proteinExistence type="predicted"/>
<feature type="compositionally biased region" description="Pro residues" evidence="5">
    <location>
        <begin position="27"/>
        <end position="42"/>
    </location>
</feature>
<keyword evidence="2" id="KW-0560">Oxidoreductase</keyword>
<feature type="region of interest" description="Disordered" evidence="5">
    <location>
        <begin position="1"/>
        <end position="51"/>
    </location>
</feature>
<dbReference type="Pfam" id="PF02668">
    <property type="entry name" value="TauD"/>
    <property type="match status" value="1"/>
</dbReference>
<evidence type="ECO:0000313" key="8">
    <source>
        <dbReference type="Proteomes" id="UP000184363"/>
    </source>
</evidence>
<gene>
    <name evidence="7" type="ORF">SAMN05443637_1337</name>
</gene>
<dbReference type="Proteomes" id="UP000184363">
    <property type="component" value="Unassembled WGS sequence"/>
</dbReference>
<dbReference type="PANTHER" id="PTHR10696:SF56">
    <property type="entry name" value="TAUD_TFDA-LIKE DOMAIN-CONTAINING PROTEIN"/>
    <property type="match status" value="1"/>
</dbReference>
<dbReference type="PANTHER" id="PTHR10696">
    <property type="entry name" value="GAMMA-BUTYROBETAINE HYDROXYLASE-RELATED"/>
    <property type="match status" value="1"/>
</dbReference>
<dbReference type="GO" id="GO:0017000">
    <property type="term" value="P:antibiotic biosynthetic process"/>
    <property type="evidence" value="ECO:0007669"/>
    <property type="project" value="UniProtKB-KW"/>
</dbReference>
<comment type="cofactor">
    <cofactor evidence="1">
        <name>Fe(2+)</name>
        <dbReference type="ChEBI" id="CHEBI:29033"/>
    </cofactor>
</comment>
<dbReference type="InterPro" id="IPR050411">
    <property type="entry name" value="AlphaKG_dependent_hydroxylases"/>
</dbReference>
<evidence type="ECO:0000259" key="6">
    <source>
        <dbReference type="Pfam" id="PF02668"/>
    </source>
</evidence>
<dbReference type="AlphaFoldDB" id="A0A1M7B6X8"/>
<reference evidence="7 8" key="1">
    <citation type="submission" date="2016-11" db="EMBL/GenBank/DDBJ databases">
        <authorList>
            <person name="Jaros S."/>
            <person name="Januszkiewicz K."/>
            <person name="Wedrychowicz H."/>
        </authorList>
    </citation>
    <scope>NUCLEOTIDE SEQUENCE [LARGE SCALE GENOMIC DNA]</scope>
    <source>
        <strain evidence="7 8">DSM 43832</strain>
    </source>
</reference>
<dbReference type="EMBL" id="FRAP01000033">
    <property type="protein sequence ID" value="SHL50765.1"/>
    <property type="molecule type" value="Genomic_DNA"/>
</dbReference>
<accession>A0A1M7B6X8</accession>
<dbReference type="GO" id="GO:0051213">
    <property type="term" value="F:dioxygenase activity"/>
    <property type="evidence" value="ECO:0007669"/>
    <property type="project" value="UniProtKB-KW"/>
</dbReference>
<keyword evidence="3" id="KW-0408">Iron</keyword>
<evidence type="ECO:0000256" key="1">
    <source>
        <dbReference type="ARBA" id="ARBA00001954"/>
    </source>
</evidence>
<evidence type="ECO:0000313" key="7">
    <source>
        <dbReference type="EMBL" id="SHL50765.1"/>
    </source>
</evidence>
<name>A0A1M7B6X8_PSETH</name>
<sequence>MTNPPQFPDHHPHEETPMTVQHQAARPVPPMPGPMSQPPMPQLPVQTAPGRPPLILANCGPDAEGWTAYHRGALRDVVTRFGAVLVRGLGLRSHEQVANVFRLIGGDLMVEREAFAARERYPSGIYSSSTWPANQPMCMHHELSYALDVPRLMMFACLTAPSAGGATGISDAASVLNALPPALVERFEREGWVLARNYNDEIGASVADAFGTDDPRAVEAYCRANKIDFQWQPDGGLRTWQRRRAVTIHPITGQRCWFNQIAFLNEWTTEPEVREFLVDCYGPQGLPFTTLFGNGEPIGQQIVDLIADVYVRHTHREPWQPGDLLLVDNIRTAHSREPFDGQREILVGMADPMRVSA</sequence>
<evidence type="ECO:0000256" key="5">
    <source>
        <dbReference type="SAM" id="MobiDB-lite"/>
    </source>
</evidence>
<evidence type="ECO:0000256" key="2">
    <source>
        <dbReference type="ARBA" id="ARBA00023002"/>
    </source>
</evidence>
<dbReference type="InterPro" id="IPR042098">
    <property type="entry name" value="TauD-like_sf"/>
</dbReference>
<protein>
    <submittedName>
        <fullName evidence="7">Taurine dioxygenase, alpha-ketoglutarate-dependent</fullName>
    </submittedName>
</protein>
<dbReference type="InterPro" id="IPR003819">
    <property type="entry name" value="TauD/TfdA-like"/>
</dbReference>
<evidence type="ECO:0000256" key="4">
    <source>
        <dbReference type="ARBA" id="ARBA00023194"/>
    </source>
</evidence>
<evidence type="ECO:0000256" key="3">
    <source>
        <dbReference type="ARBA" id="ARBA00023004"/>
    </source>
</evidence>